<evidence type="ECO:0000256" key="1">
    <source>
        <dbReference type="SAM" id="Phobius"/>
    </source>
</evidence>
<accession>A0ABN4T9G1</accession>
<proteinExistence type="predicted"/>
<dbReference type="RefSeq" id="WP_070969740.1">
    <property type="nucleotide sequence ID" value="NZ_CP017603.1"/>
</dbReference>
<keyword evidence="3" id="KW-1185">Reference proteome</keyword>
<evidence type="ECO:0000313" key="2">
    <source>
        <dbReference type="EMBL" id="AOY77051.1"/>
    </source>
</evidence>
<dbReference type="Gene3D" id="3.30.70.60">
    <property type="match status" value="1"/>
</dbReference>
<dbReference type="EMBL" id="CP017603">
    <property type="protein sequence ID" value="AOY77051.1"/>
    <property type="molecule type" value="Genomic_DNA"/>
</dbReference>
<dbReference type="InterPro" id="IPR014717">
    <property type="entry name" value="Transl_elong_EF1B/ribsomal_bS6"/>
</dbReference>
<organism evidence="2 3">
    <name type="scientific">Clostridium formicaceticum</name>
    <dbReference type="NCBI Taxonomy" id="1497"/>
    <lineage>
        <taxon>Bacteria</taxon>
        <taxon>Bacillati</taxon>
        <taxon>Bacillota</taxon>
        <taxon>Clostridia</taxon>
        <taxon>Eubacteriales</taxon>
        <taxon>Clostridiaceae</taxon>
        <taxon>Clostridium</taxon>
    </lineage>
</organism>
<keyword evidence="1" id="KW-0812">Transmembrane</keyword>
<sequence length="422" mass="48297">MVLNRREKILIGLLAGMVLLGVYYKFLLVPLGEDLSQLRLDKQEKEFEYLQAKQKLASEVQLKDDTSNLHNEIFDFAGVFFGSMQQEDVILLLNDFILENTLRISSLSFLEARTETFYSGEEDQEASDENQLTVEVFSAQINFESDYEGLMDFLQRIREYDKKILAKNLRINNNSGGQLSGNLLLDFYSVPEVDKYLPQENSILHFATSGEDEEKVPWNPFTAVNFFDEAEEGSSLIESGGSMEVATQENLTRKTLLYGFESENIFFLGEPRDIFGMISLDTNSIEGRYAAKVQYDFIRGREYNAANLVFEGDPITIIRQPEILALSIYAYENNNHRIGVVLIDSKGREFKVPLVQGVDWFGWRSVETTLPVEVTYPAVLQRIYMESEDFADKLKGHFLFDKLEVAYPEVSSFSNDILGRDE</sequence>
<protein>
    <recommendedName>
        <fullName evidence="4">Type IV pilus assembly protein PilO</fullName>
    </recommendedName>
</protein>
<evidence type="ECO:0008006" key="4">
    <source>
        <dbReference type="Google" id="ProtNLM"/>
    </source>
</evidence>
<keyword evidence="1" id="KW-0472">Membrane</keyword>
<name>A0ABN4T9G1_9CLOT</name>
<keyword evidence="1" id="KW-1133">Transmembrane helix</keyword>
<gene>
    <name evidence="2" type="ORF">BJL90_15045</name>
</gene>
<reference evidence="2 3" key="1">
    <citation type="submission" date="2016-10" db="EMBL/GenBank/DDBJ databases">
        <title>Complete Genome Sequence of Acetogen Clostridium formicoaceticum ATCC 27076.</title>
        <authorList>
            <person name="Bao T."/>
            <person name="Cheng C."/>
            <person name="Zhao J."/>
            <person name="Yang S.-T."/>
            <person name="Wang J."/>
            <person name="Wang M."/>
        </authorList>
    </citation>
    <scope>NUCLEOTIDE SEQUENCE [LARGE SCALE GENOMIC DNA]</scope>
    <source>
        <strain evidence="2 3">ATCC 27076</strain>
    </source>
</reference>
<feature type="transmembrane region" description="Helical" evidence="1">
    <location>
        <begin position="9"/>
        <end position="27"/>
    </location>
</feature>
<dbReference type="Proteomes" id="UP000177894">
    <property type="component" value="Chromosome"/>
</dbReference>
<evidence type="ECO:0000313" key="3">
    <source>
        <dbReference type="Proteomes" id="UP000177894"/>
    </source>
</evidence>